<dbReference type="OrthoDB" id="1936515at2759"/>
<sequence>MSNEKKNPYQYDPFDFNPHEINRTSFPFFNYGTPSIQDPQNLHGFESDHPNSSFMSFTDCLHGSMDYNTLSRAFDMSCSSSEVISPQLDHENSKNQQAAAAAAGVGDHSVGTSTTENPSTPNSSVSSSSNEAAGSHEHED</sequence>
<dbReference type="AlphaFoldDB" id="A0A314UJR2"/>
<gene>
    <name evidence="2" type="ORF">Pyn_39954</name>
</gene>
<reference evidence="2 3" key="1">
    <citation type="submission" date="2018-02" db="EMBL/GenBank/DDBJ databases">
        <title>Draft genome of wild Prunus yedoensis var. nudiflora.</title>
        <authorList>
            <person name="Baek S."/>
            <person name="Kim J.-H."/>
            <person name="Choi K."/>
            <person name="Kim G.-B."/>
            <person name="Cho A."/>
            <person name="Jang H."/>
            <person name="Shin C.-H."/>
            <person name="Yu H.-J."/>
            <person name="Mun J.-H."/>
        </authorList>
    </citation>
    <scope>NUCLEOTIDE SEQUENCE [LARGE SCALE GENOMIC DNA]</scope>
    <source>
        <strain evidence="3">cv. Jeju island</strain>
        <tissue evidence="2">Leaf</tissue>
    </source>
</reference>
<dbReference type="EMBL" id="PJQY01003478">
    <property type="protein sequence ID" value="PQM37198.1"/>
    <property type="molecule type" value="Genomic_DNA"/>
</dbReference>
<name>A0A314UJR2_PRUYE</name>
<accession>A0A314UJR2</accession>
<organism evidence="2 3">
    <name type="scientific">Prunus yedoensis var. nudiflora</name>
    <dbReference type="NCBI Taxonomy" id="2094558"/>
    <lineage>
        <taxon>Eukaryota</taxon>
        <taxon>Viridiplantae</taxon>
        <taxon>Streptophyta</taxon>
        <taxon>Embryophyta</taxon>
        <taxon>Tracheophyta</taxon>
        <taxon>Spermatophyta</taxon>
        <taxon>Magnoliopsida</taxon>
        <taxon>eudicotyledons</taxon>
        <taxon>Gunneridae</taxon>
        <taxon>Pentapetalae</taxon>
        <taxon>rosids</taxon>
        <taxon>fabids</taxon>
        <taxon>Rosales</taxon>
        <taxon>Rosaceae</taxon>
        <taxon>Amygdaloideae</taxon>
        <taxon>Amygdaleae</taxon>
        <taxon>Prunus</taxon>
    </lineage>
</organism>
<dbReference type="Proteomes" id="UP000250321">
    <property type="component" value="Unassembled WGS sequence"/>
</dbReference>
<evidence type="ECO:0000256" key="1">
    <source>
        <dbReference type="SAM" id="MobiDB-lite"/>
    </source>
</evidence>
<feature type="compositionally biased region" description="Low complexity" evidence="1">
    <location>
        <begin position="111"/>
        <end position="133"/>
    </location>
</feature>
<keyword evidence="3" id="KW-1185">Reference proteome</keyword>
<proteinExistence type="predicted"/>
<evidence type="ECO:0000313" key="3">
    <source>
        <dbReference type="Proteomes" id="UP000250321"/>
    </source>
</evidence>
<dbReference type="STRING" id="2094558.A0A314UJR2"/>
<protein>
    <submittedName>
        <fullName evidence="2">Putative WRKY transcription factor 71</fullName>
    </submittedName>
</protein>
<evidence type="ECO:0000313" key="2">
    <source>
        <dbReference type="EMBL" id="PQM37198.1"/>
    </source>
</evidence>
<feature type="region of interest" description="Disordered" evidence="1">
    <location>
        <begin position="78"/>
        <end position="140"/>
    </location>
</feature>
<comment type="caution">
    <text evidence="2">The sequence shown here is derived from an EMBL/GenBank/DDBJ whole genome shotgun (WGS) entry which is preliminary data.</text>
</comment>